<dbReference type="PRINTS" id="PR00793">
    <property type="entry name" value="PROAMNOPTASE"/>
</dbReference>
<gene>
    <name evidence="4" type="ORF">SAMN04489732_12418</name>
</gene>
<keyword evidence="2 4" id="KW-0378">Hydrolase</keyword>
<dbReference type="AlphaFoldDB" id="A0A1H8YLJ3"/>
<dbReference type="PANTHER" id="PTHR43248:SF2">
    <property type="entry name" value="PROLYL AMINOPEPTIDASE"/>
    <property type="match status" value="1"/>
</dbReference>
<dbReference type="STRING" id="394193.SAMN04489732_12418"/>
<name>A0A1H8YLJ3_9PSEU</name>
<dbReference type="InterPro" id="IPR002410">
    <property type="entry name" value="Peptidase_S33"/>
</dbReference>
<dbReference type="Proteomes" id="UP000198582">
    <property type="component" value="Unassembled WGS sequence"/>
</dbReference>
<organism evidence="4 5">
    <name type="scientific">Amycolatopsis saalfeldensis</name>
    <dbReference type="NCBI Taxonomy" id="394193"/>
    <lineage>
        <taxon>Bacteria</taxon>
        <taxon>Bacillati</taxon>
        <taxon>Actinomycetota</taxon>
        <taxon>Actinomycetes</taxon>
        <taxon>Pseudonocardiales</taxon>
        <taxon>Pseudonocardiaceae</taxon>
        <taxon>Amycolatopsis</taxon>
    </lineage>
</organism>
<dbReference type="InterPro" id="IPR029058">
    <property type="entry name" value="AB_hydrolase_fold"/>
</dbReference>
<dbReference type="SUPFAM" id="SSF53474">
    <property type="entry name" value="alpha/beta-Hydrolases"/>
    <property type="match status" value="2"/>
</dbReference>
<dbReference type="EMBL" id="FOEF01000024">
    <property type="protein sequence ID" value="SEP53047.1"/>
    <property type="molecule type" value="Genomic_DNA"/>
</dbReference>
<sequence length="410" mass="45434">MASTVRVPGLVLTEHEFRVPLDHSRPDGERITVFAREAAAPDGLDRPFLVFLQGGPGQEAPRPAGSPPAWLARALREYRVLLLDQRGTGRSTPVGTLPGRTPAEQAAYLTHFRADSIVRDAELIRAALGVGRWSVLGQSFGGFCVLTYLSQSPGGLREAFFTGGVPPLRPDPDEIYRATFATILERNRRYYERYPADRERVRALHKRLEAGELTLPDGTPLTSRLFRLLGNVLGMSDGAETLHYLLERDPDSPAFAHDVAAALPFSARNPLYVLVHEASYADGGATRWSAARARPPVFDEDVTLFSGEHVYPWLLTDLPGLAPLREAAEILAEHEWPRLYDEEALRNCEIPCAAAIYAEDAYVDRAFSEQTARLIPTLRPWLTNEYEHNGLRAAGEVVLGRLIDLVRGRV</sequence>
<proteinExistence type="inferred from homology"/>
<dbReference type="RefSeq" id="WP_091627331.1">
    <property type="nucleotide sequence ID" value="NZ_FOEF01000024.1"/>
</dbReference>
<dbReference type="InterPro" id="IPR051601">
    <property type="entry name" value="Serine_prot/Carboxylest_S33"/>
</dbReference>
<reference evidence="4 5" key="1">
    <citation type="submission" date="2016-10" db="EMBL/GenBank/DDBJ databases">
        <authorList>
            <person name="de Groot N.N."/>
        </authorList>
    </citation>
    <scope>NUCLEOTIDE SEQUENCE [LARGE SCALE GENOMIC DNA]</scope>
    <source>
        <strain evidence="4 5">DSM 44993</strain>
    </source>
</reference>
<evidence type="ECO:0000259" key="3">
    <source>
        <dbReference type="Pfam" id="PF00561"/>
    </source>
</evidence>
<evidence type="ECO:0000256" key="2">
    <source>
        <dbReference type="ARBA" id="ARBA00022801"/>
    </source>
</evidence>
<dbReference type="OrthoDB" id="9796770at2"/>
<evidence type="ECO:0000256" key="1">
    <source>
        <dbReference type="ARBA" id="ARBA00010088"/>
    </source>
</evidence>
<evidence type="ECO:0000313" key="5">
    <source>
        <dbReference type="Proteomes" id="UP000198582"/>
    </source>
</evidence>
<dbReference type="GO" id="GO:0006508">
    <property type="term" value="P:proteolysis"/>
    <property type="evidence" value="ECO:0007669"/>
    <property type="project" value="InterPro"/>
</dbReference>
<dbReference type="PANTHER" id="PTHR43248">
    <property type="entry name" value="2-SUCCINYL-6-HYDROXY-2,4-CYCLOHEXADIENE-1-CARBOXYLATE SYNTHASE"/>
    <property type="match status" value="1"/>
</dbReference>
<dbReference type="Gene3D" id="3.40.50.1820">
    <property type="entry name" value="alpha/beta hydrolase"/>
    <property type="match status" value="1"/>
</dbReference>
<accession>A0A1H8YLJ3</accession>
<dbReference type="GO" id="GO:0004177">
    <property type="term" value="F:aminopeptidase activity"/>
    <property type="evidence" value="ECO:0007669"/>
    <property type="project" value="UniProtKB-EC"/>
</dbReference>
<dbReference type="Pfam" id="PF00561">
    <property type="entry name" value="Abhydrolase_1"/>
    <property type="match status" value="1"/>
</dbReference>
<keyword evidence="5" id="KW-1185">Reference proteome</keyword>
<evidence type="ECO:0000313" key="4">
    <source>
        <dbReference type="EMBL" id="SEP53047.1"/>
    </source>
</evidence>
<dbReference type="InterPro" id="IPR000073">
    <property type="entry name" value="AB_hydrolase_1"/>
</dbReference>
<comment type="similarity">
    <text evidence="1">Belongs to the peptidase S33 family.</text>
</comment>
<feature type="domain" description="AB hydrolase-1" evidence="3">
    <location>
        <begin position="48"/>
        <end position="202"/>
    </location>
</feature>
<protein>
    <submittedName>
        <fullName evidence="4">Alpha/beta hydrolase fold</fullName>
    </submittedName>
</protein>